<keyword evidence="4" id="KW-0560">Oxidoreductase</keyword>
<keyword evidence="3" id="KW-0274">FAD</keyword>
<dbReference type="Pfam" id="PF01494">
    <property type="entry name" value="FAD_binding_3"/>
    <property type="match status" value="1"/>
</dbReference>
<dbReference type="PANTHER" id="PTHR13789:SF318">
    <property type="entry name" value="GERANYLGERANYL DIPHOSPHATE REDUCTASE"/>
    <property type="match status" value="1"/>
</dbReference>
<dbReference type="Proteomes" id="UP000195667">
    <property type="component" value="Unassembled WGS sequence"/>
</dbReference>
<gene>
    <name evidence="7" type="ORF">CRENPOLYSF1_430134</name>
</gene>
<evidence type="ECO:0000256" key="4">
    <source>
        <dbReference type="ARBA" id="ARBA00023002"/>
    </source>
</evidence>
<evidence type="ECO:0000313" key="7">
    <source>
        <dbReference type="EMBL" id="SJM93490.1"/>
    </source>
</evidence>
<evidence type="ECO:0000256" key="3">
    <source>
        <dbReference type="ARBA" id="ARBA00022827"/>
    </source>
</evidence>
<proteinExistence type="predicted"/>
<dbReference type="EMBL" id="FUKI01000119">
    <property type="protein sequence ID" value="SJM93490.1"/>
    <property type="molecule type" value="Genomic_DNA"/>
</dbReference>
<dbReference type="RefSeq" id="WP_087143865.1">
    <property type="nucleotide sequence ID" value="NZ_FUKI01000119.1"/>
</dbReference>
<dbReference type="InterPro" id="IPR050493">
    <property type="entry name" value="FAD-dep_Monooxygenase_BioMet"/>
</dbReference>
<name>A0A1R4HC85_9GAMM</name>
<dbReference type="GO" id="GO:0004497">
    <property type="term" value="F:monooxygenase activity"/>
    <property type="evidence" value="ECO:0007669"/>
    <property type="project" value="UniProtKB-KW"/>
</dbReference>
<dbReference type="SUPFAM" id="SSF51905">
    <property type="entry name" value="FAD/NAD(P)-binding domain"/>
    <property type="match status" value="1"/>
</dbReference>
<dbReference type="InterPro" id="IPR036188">
    <property type="entry name" value="FAD/NAD-bd_sf"/>
</dbReference>
<evidence type="ECO:0000256" key="5">
    <source>
        <dbReference type="ARBA" id="ARBA00023033"/>
    </source>
</evidence>
<sequence>MERNIGRHRKVLIAGGGIGGLAVGGALAELGFRVTILEQADDFREVGAGIQIAPNGIRALAALGLMGRIRPFAWSPTALVMRDAFTATDIVRIPLGDGFLKRFDDPYMVIHRADLLAVLLDACKKNPLIQLETGTRAIGFSEGTDVTLHLADGRELHGDILIGADGLRSAIRQSLINDGAPLPPRYIVYRGVIPRTALPDELWSPDVIMWTGPDADFVHYPLRTGELFNLVATFKAGKELNPEDIAGTRDDLMTPYANFRPEVQRMLALLTTERRWMVTDRDPVSGWARGSVALIGDAAHPMLQYMAQGASQALEDVVRLVSAVRAEPDDIPSAFAAYAASRYYRTARVQFSARQMIELCQVSGLMAGLRARYFGNRTEQQLHDGLAWLYSTRPHETFQ</sequence>
<protein>
    <submittedName>
        <fullName evidence="7">Monooxygenase, FAD-binding</fullName>
    </submittedName>
</protein>
<evidence type="ECO:0000256" key="1">
    <source>
        <dbReference type="ARBA" id="ARBA00001974"/>
    </source>
</evidence>
<reference evidence="8" key="1">
    <citation type="submission" date="2017-02" db="EMBL/GenBank/DDBJ databases">
        <authorList>
            <person name="Daims H."/>
        </authorList>
    </citation>
    <scope>NUCLEOTIDE SEQUENCE [LARGE SCALE GENOMIC DNA]</scope>
</reference>
<evidence type="ECO:0000313" key="8">
    <source>
        <dbReference type="Proteomes" id="UP000195667"/>
    </source>
</evidence>
<dbReference type="PRINTS" id="PR00420">
    <property type="entry name" value="RNGMNOXGNASE"/>
</dbReference>
<dbReference type="AlphaFoldDB" id="A0A1R4HC85"/>
<keyword evidence="8" id="KW-1185">Reference proteome</keyword>
<dbReference type="SUPFAM" id="SSF54373">
    <property type="entry name" value="FAD-linked reductases, C-terminal domain"/>
    <property type="match status" value="1"/>
</dbReference>
<organism evidence="7 8">
    <name type="scientific">Crenothrix polyspora</name>
    <dbReference type="NCBI Taxonomy" id="360316"/>
    <lineage>
        <taxon>Bacteria</taxon>
        <taxon>Pseudomonadati</taxon>
        <taxon>Pseudomonadota</taxon>
        <taxon>Gammaproteobacteria</taxon>
        <taxon>Methylococcales</taxon>
        <taxon>Crenotrichaceae</taxon>
        <taxon>Crenothrix</taxon>
    </lineage>
</organism>
<keyword evidence="5 7" id="KW-0503">Monooxygenase</keyword>
<accession>A0A1R4HC85</accession>
<comment type="cofactor">
    <cofactor evidence="1">
        <name>FAD</name>
        <dbReference type="ChEBI" id="CHEBI:57692"/>
    </cofactor>
</comment>
<dbReference type="Gene3D" id="3.50.50.60">
    <property type="entry name" value="FAD/NAD(P)-binding domain"/>
    <property type="match status" value="1"/>
</dbReference>
<dbReference type="InterPro" id="IPR002938">
    <property type="entry name" value="FAD-bd"/>
</dbReference>
<dbReference type="OrthoDB" id="9782160at2"/>
<evidence type="ECO:0000256" key="2">
    <source>
        <dbReference type="ARBA" id="ARBA00022630"/>
    </source>
</evidence>
<feature type="domain" description="FAD-binding" evidence="6">
    <location>
        <begin position="10"/>
        <end position="323"/>
    </location>
</feature>
<evidence type="ECO:0000259" key="6">
    <source>
        <dbReference type="Pfam" id="PF01494"/>
    </source>
</evidence>
<dbReference type="PANTHER" id="PTHR13789">
    <property type="entry name" value="MONOOXYGENASE"/>
    <property type="match status" value="1"/>
</dbReference>
<dbReference type="GO" id="GO:0071949">
    <property type="term" value="F:FAD binding"/>
    <property type="evidence" value="ECO:0007669"/>
    <property type="project" value="InterPro"/>
</dbReference>
<keyword evidence="2" id="KW-0285">Flavoprotein</keyword>